<organism evidence="12 13">
    <name type="scientific">Virgibacillus phasianinus</name>
    <dbReference type="NCBI Taxonomy" id="2017483"/>
    <lineage>
        <taxon>Bacteria</taxon>
        <taxon>Bacillati</taxon>
        <taxon>Bacillota</taxon>
        <taxon>Bacilli</taxon>
        <taxon>Bacillales</taxon>
        <taxon>Bacillaceae</taxon>
        <taxon>Virgibacillus</taxon>
    </lineage>
</organism>
<dbReference type="GO" id="GO:0004143">
    <property type="term" value="F:ATP-dependent diacylglycerol kinase activity"/>
    <property type="evidence" value="ECO:0007669"/>
    <property type="project" value="TreeGrafter"/>
</dbReference>
<dbReference type="GO" id="GO:0005886">
    <property type="term" value="C:plasma membrane"/>
    <property type="evidence" value="ECO:0007669"/>
    <property type="project" value="TreeGrafter"/>
</dbReference>
<dbReference type="RefSeq" id="WP_089061524.1">
    <property type="nucleotide sequence ID" value="NZ_CP022315.1"/>
</dbReference>
<keyword evidence="4" id="KW-0808">Transferase</keyword>
<keyword evidence="3" id="KW-0444">Lipid biosynthesis</keyword>
<evidence type="ECO:0000256" key="5">
    <source>
        <dbReference type="ARBA" id="ARBA00022741"/>
    </source>
</evidence>
<evidence type="ECO:0000256" key="2">
    <source>
        <dbReference type="ARBA" id="ARBA00005983"/>
    </source>
</evidence>
<name>A0A220U1Z1_9BACI</name>
<evidence type="ECO:0000256" key="1">
    <source>
        <dbReference type="ARBA" id="ARBA00001946"/>
    </source>
</evidence>
<dbReference type="NCBIfam" id="TIGR00147">
    <property type="entry name" value="YegS/Rv2252/BmrU family lipid kinase"/>
    <property type="match status" value="1"/>
</dbReference>
<reference evidence="12 13" key="1">
    <citation type="submission" date="2017-07" db="EMBL/GenBank/DDBJ databases">
        <title>Virgibacillus sp. LM2416.</title>
        <authorList>
            <person name="Tak E.J."/>
            <person name="Bae J.-W."/>
        </authorList>
    </citation>
    <scope>NUCLEOTIDE SEQUENCE [LARGE SCALE GENOMIC DNA]</scope>
    <source>
        <strain evidence="12 13">LM2416</strain>
    </source>
</reference>
<accession>A0A220U1Z1</accession>
<gene>
    <name evidence="12" type="ORF">CFK37_08865</name>
</gene>
<dbReference type="InterPro" id="IPR017438">
    <property type="entry name" value="ATP-NAD_kinase_N"/>
</dbReference>
<feature type="domain" description="DAGKc" evidence="11">
    <location>
        <begin position="1"/>
        <end position="130"/>
    </location>
</feature>
<dbReference type="OrthoDB" id="142078at2"/>
<comment type="similarity">
    <text evidence="2">Belongs to the diacylglycerol/lipid kinase family.</text>
</comment>
<dbReference type="EMBL" id="CP022315">
    <property type="protein sequence ID" value="ASK62264.1"/>
    <property type="molecule type" value="Genomic_DNA"/>
</dbReference>
<dbReference type="Gene3D" id="3.40.50.10330">
    <property type="entry name" value="Probable inorganic polyphosphate/atp-NAD kinase, domain 1"/>
    <property type="match status" value="1"/>
</dbReference>
<keyword evidence="7" id="KW-0067">ATP-binding</keyword>
<keyword evidence="6 12" id="KW-0418">Kinase</keyword>
<evidence type="ECO:0000256" key="3">
    <source>
        <dbReference type="ARBA" id="ARBA00022516"/>
    </source>
</evidence>
<keyword evidence="10" id="KW-1208">Phospholipid metabolism</keyword>
<dbReference type="KEGG" id="vil:CFK37_08865"/>
<dbReference type="AlphaFoldDB" id="A0A220U1Z1"/>
<keyword evidence="13" id="KW-1185">Reference proteome</keyword>
<evidence type="ECO:0000256" key="4">
    <source>
        <dbReference type="ARBA" id="ARBA00022679"/>
    </source>
</evidence>
<keyword evidence="5" id="KW-0547">Nucleotide-binding</keyword>
<evidence type="ECO:0000256" key="6">
    <source>
        <dbReference type="ARBA" id="ARBA00022777"/>
    </source>
</evidence>
<keyword evidence="8" id="KW-0443">Lipid metabolism</keyword>
<dbReference type="Pfam" id="PF00781">
    <property type="entry name" value="DAGK_cat"/>
    <property type="match status" value="1"/>
</dbReference>
<dbReference type="Proteomes" id="UP000198312">
    <property type="component" value="Chromosome"/>
</dbReference>
<evidence type="ECO:0000259" key="11">
    <source>
        <dbReference type="PROSITE" id="PS50146"/>
    </source>
</evidence>
<evidence type="ECO:0000313" key="13">
    <source>
        <dbReference type="Proteomes" id="UP000198312"/>
    </source>
</evidence>
<dbReference type="GO" id="GO:0005524">
    <property type="term" value="F:ATP binding"/>
    <property type="evidence" value="ECO:0007669"/>
    <property type="project" value="UniProtKB-KW"/>
</dbReference>
<evidence type="ECO:0000256" key="8">
    <source>
        <dbReference type="ARBA" id="ARBA00023098"/>
    </source>
</evidence>
<proteinExistence type="inferred from homology"/>
<dbReference type="PANTHER" id="PTHR12358:SF107">
    <property type="entry name" value="LIPID KINASE BMRU-RELATED"/>
    <property type="match status" value="1"/>
</dbReference>
<evidence type="ECO:0000313" key="12">
    <source>
        <dbReference type="EMBL" id="ASK62264.1"/>
    </source>
</evidence>
<dbReference type="Pfam" id="PF19279">
    <property type="entry name" value="YegS_C"/>
    <property type="match status" value="1"/>
</dbReference>
<dbReference type="Gene3D" id="2.60.200.40">
    <property type="match status" value="1"/>
</dbReference>
<dbReference type="InterPro" id="IPR005218">
    <property type="entry name" value="Diacylglycerol/lipid_kinase"/>
</dbReference>
<sequence>MERVAIIFNPNAGKDKLKQSIGTIVQKLLQSYREVTIYQTEKPGDGADYVDKIAENVDLLIAAGGDGTVNEIINALCALQNRPIFAIIPGGTSNDFSREIGISQNPLKATDQLLEQKVESVDVGKTNQQYFLNFWGIGLITEVSSAVDSDSKATLGRMAYYLRTAQTVSDVDPFHLQVESEDYQFNGESVMLIVGNGTFTGGIQPFFPNGDVQDGLLDVLLIKETSLQTFWSMIQSKMTPEISNENGMIYFQTKRLSVSANPTQEIDCDGESHYSTPTTISILPGHLRMLVGEYKTTKE</sequence>
<comment type="cofactor">
    <cofactor evidence="1">
        <name>Mg(2+)</name>
        <dbReference type="ChEBI" id="CHEBI:18420"/>
    </cofactor>
</comment>
<dbReference type="PANTHER" id="PTHR12358">
    <property type="entry name" value="SPHINGOSINE KINASE"/>
    <property type="match status" value="1"/>
</dbReference>
<dbReference type="PROSITE" id="PS50146">
    <property type="entry name" value="DAGK"/>
    <property type="match status" value="1"/>
</dbReference>
<dbReference type="InterPro" id="IPR045540">
    <property type="entry name" value="YegS/DAGK_C"/>
</dbReference>
<keyword evidence="9" id="KW-0594">Phospholipid biosynthesis</keyword>
<evidence type="ECO:0000256" key="10">
    <source>
        <dbReference type="ARBA" id="ARBA00023264"/>
    </source>
</evidence>
<dbReference type="InterPro" id="IPR016064">
    <property type="entry name" value="NAD/diacylglycerol_kinase_sf"/>
</dbReference>
<dbReference type="InterPro" id="IPR050187">
    <property type="entry name" value="Lipid_Phosphate_FormReg"/>
</dbReference>
<dbReference type="SUPFAM" id="SSF111331">
    <property type="entry name" value="NAD kinase/diacylglycerol kinase-like"/>
    <property type="match status" value="1"/>
</dbReference>
<dbReference type="GO" id="GO:0008654">
    <property type="term" value="P:phospholipid biosynthetic process"/>
    <property type="evidence" value="ECO:0007669"/>
    <property type="project" value="UniProtKB-KW"/>
</dbReference>
<dbReference type="SMART" id="SM00046">
    <property type="entry name" value="DAGKc"/>
    <property type="match status" value="1"/>
</dbReference>
<dbReference type="InterPro" id="IPR001206">
    <property type="entry name" value="Diacylglycerol_kinase_cat_dom"/>
</dbReference>
<evidence type="ECO:0000256" key="7">
    <source>
        <dbReference type="ARBA" id="ARBA00022840"/>
    </source>
</evidence>
<protein>
    <submittedName>
        <fullName evidence="12">Diacylglycerol kinase</fullName>
    </submittedName>
</protein>
<evidence type="ECO:0000256" key="9">
    <source>
        <dbReference type="ARBA" id="ARBA00023209"/>
    </source>
</evidence>